<comment type="caution">
    <text evidence="1">The sequence shown here is derived from an EMBL/GenBank/DDBJ whole genome shotgun (WGS) entry which is preliminary data.</text>
</comment>
<dbReference type="Proteomes" id="UP001165960">
    <property type="component" value="Unassembled WGS sequence"/>
</dbReference>
<sequence>MRQAIIEGLVVLLSLGAIVISLLICYIGVFRNCTRGVDMILLVVMSLLDSGMGMMWLSLLLTKWAVGHDILQIEYVCNFQAMLYIFMIESSSDCAVILSLLRFSVIVQGWRVRRWLWLMVVVFVLVTSLAFSVAATSYNLNQIMPNGSYCEPVTTKDIPFSIFYRYWLLGRIIISPIIISICYASITIRYYTFITGASLPIPSSLPRLLVGCVAYAVCFLPTIFTSLYQVVSKKSVSADIDCVVFLSALSIIIINPLFAVLVHDETKREFVSLMHSANLIFNPKWDSPSSY</sequence>
<name>A0ACC2SK18_9FUNG</name>
<protein>
    <submittedName>
        <fullName evidence="1">Uncharacterized protein</fullName>
    </submittedName>
</protein>
<evidence type="ECO:0000313" key="2">
    <source>
        <dbReference type="Proteomes" id="UP001165960"/>
    </source>
</evidence>
<accession>A0ACC2SK18</accession>
<reference evidence="1" key="1">
    <citation type="submission" date="2022-04" db="EMBL/GenBank/DDBJ databases">
        <title>Genome of the entomopathogenic fungus Entomophthora muscae.</title>
        <authorList>
            <person name="Elya C."/>
            <person name="Lovett B.R."/>
            <person name="Lee E."/>
            <person name="Macias A.M."/>
            <person name="Hajek A.E."/>
            <person name="De Bivort B.L."/>
            <person name="Kasson M.T."/>
            <person name="De Fine Licht H.H."/>
            <person name="Stajich J.E."/>
        </authorList>
    </citation>
    <scope>NUCLEOTIDE SEQUENCE</scope>
    <source>
        <strain evidence="1">Berkeley</strain>
    </source>
</reference>
<proteinExistence type="predicted"/>
<organism evidence="1 2">
    <name type="scientific">Entomophthora muscae</name>
    <dbReference type="NCBI Taxonomy" id="34485"/>
    <lineage>
        <taxon>Eukaryota</taxon>
        <taxon>Fungi</taxon>
        <taxon>Fungi incertae sedis</taxon>
        <taxon>Zoopagomycota</taxon>
        <taxon>Entomophthoromycotina</taxon>
        <taxon>Entomophthoromycetes</taxon>
        <taxon>Entomophthorales</taxon>
        <taxon>Entomophthoraceae</taxon>
        <taxon>Entomophthora</taxon>
    </lineage>
</organism>
<dbReference type="EMBL" id="QTSX02004993">
    <property type="protein sequence ID" value="KAJ9062731.1"/>
    <property type="molecule type" value="Genomic_DNA"/>
</dbReference>
<keyword evidence="2" id="KW-1185">Reference proteome</keyword>
<gene>
    <name evidence="1" type="ORF">DSO57_1007642</name>
</gene>
<evidence type="ECO:0000313" key="1">
    <source>
        <dbReference type="EMBL" id="KAJ9062731.1"/>
    </source>
</evidence>